<dbReference type="EMBL" id="CAFBQL010000008">
    <property type="protein sequence ID" value="CAB5062039.1"/>
    <property type="molecule type" value="Genomic_DNA"/>
</dbReference>
<evidence type="ECO:0000313" key="9">
    <source>
        <dbReference type="EMBL" id="CAB4928494.1"/>
    </source>
</evidence>
<dbReference type="GO" id="GO:0005525">
    <property type="term" value="F:GTP binding"/>
    <property type="evidence" value="ECO:0007669"/>
    <property type="project" value="UniProtKB-KW"/>
</dbReference>
<proteinExistence type="predicted"/>
<dbReference type="PROSITE" id="PS51721">
    <property type="entry name" value="G_CP"/>
    <property type="match status" value="1"/>
</dbReference>
<dbReference type="InterPro" id="IPR027417">
    <property type="entry name" value="P-loop_NTPase"/>
</dbReference>
<dbReference type="Gene3D" id="3.40.50.300">
    <property type="entry name" value="P-loop containing nucleotide triphosphate hydrolases"/>
    <property type="match status" value="1"/>
</dbReference>
<keyword evidence="1" id="KW-0547">Nucleotide-binding</keyword>
<evidence type="ECO:0000313" key="10">
    <source>
        <dbReference type="EMBL" id="CAB5062039.1"/>
    </source>
</evidence>
<evidence type="ECO:0000313" key="7">
    <source>
        <dbReference type="EMBL" id="CAB4749685.1"/>
    </source>
</evidence>
<dbReference type="EMBL" id="CAFBLE010000006">
    <property type="protein sequence ID" value="CAB4868366.1"/>
    <property type="molecule type" value="Genomic_DNA"/>
</dbReference>
<name>A0A6J7IDP2_9ZZZZ</name>
<evidence type="ECO:0000256" key="2">
    <source>
        <dbReference type="ARBA" id="ARBA00023134"/>
    </source>
</evidence>
<dbReference type="PROSITE" id="PS50936">
    <property type="entry name" value="ENGC_GTPASE"/>
    <property type="match status" value="1"/>
</dbReference>
<feature type="domain" description="EngC GTPase" evidence="4">
    <location>
        <begin position="116"/>
        <end position="263"/>
    </location>
</feature>
<dbReference type="InterPro" id="IPR010914">
    <property type="entry name" value="RsgA_GTPase_dom"/>
</dbReference>
<evidence type="ECO:0000259" key="4">
    <source>
        <dbReference type="PROSITE" id="PS50936"/>
    </source>
</evidence>
<dbReference type="AlphaFoldDB" id="A0A6J7IDP2"/>
<feature type="region of interest" description="Disordered" evidence="3">
    <location>
        <begin position="1"/>
        <end position="29"/>
    </location>
</feature>
<evidence type="ECO:0000256" key="3">
    <source>
        <dbReference type="SAM" id="MobiDB-lite"/>
    </source>
</evidence>
<organism evidence="9">
    <name type="scientific">freshwater metagenome</name>
    <dbReference type="NCBI Taxonomy" id="449393"/>
    <lineage>
        <taxon>unclassified sequences</taxon>
        <taxon>metagenomes</taxon>
        <taxon>ecological metagenomes</taxon>
    </lineage>
</organism>
<dbReference type="NCBIfam" id="TIGR00157">
    <property type="entry name" value="ribosome small subunit-dependent GTPase A"/>
    <property type="match status" value="1"/>
</dbReference>
<gene>
    <name evidence="6" type="ORF">UFOPK2289_00836</name>
    <name evidence="7" type="ORF">UFOPK2822_00734</name>
    <name evidence="8" type="ORF">UFOPK3346_00879</name>
    <name evidence="9" type="ORF">UFOPK3670_01122</name>
    <name evidence="10" type="ORF">UFOPK4308_01169</name>
</gene>
<dbReference type="Pfam" id="PF03193">
    <property type="entry name" value="RsgA_GTPase"/>
    <property type="match status" value="1"/>
</dbReference>
<dbReference type="InterPro" id="IPR004881">
    <property type="entry name" value="Ribosome_biogen_GTPase_RsgA"/>
</dbReference>
<accession>A0A6J7IDP2</accession>
<evidence type="ECO:0000259" key="5">
    <source>
        <dbReference type="PROSITE" id="PS51721"/>
    </source>
</evidence>
<keyword evidence="2" id="KW-0342">GTP-binding</keyword>
<dbReference type="EMBL" id="CAEZWT010000020">
    <property type="protein sequence ID" value="CAB4665901.1"/>
    <property type="molecule type" value="Genomic_DNA"/>
</dbReference>
<dbReference type="EMBL" id="CAEZZC010000008">
    <property type="protein sequence ID" value="CAB4749685.1"/>
    <property type="molecule type" value="Genomic_DNA"/>
</dbReference>
<dbReference type="PANTHER" id="PTHR32120:SF11">
    <property type="entry name" value="SMALL RIBOSOMAL SUBUNIT BIOGENESIS GTPASE RSGA 1, MITOCHONDRIAL-RELATED"/>
    <property type="match status" value="1"/>
</dbReference>
<dbReference type="GO" id="GO:0003924">
    <property type="term" value="F:GTPase activity"/>
    <property type="evidence" value="ECO:0007669"/>
    <property type="project" value="InterPro"/>
</dbReference>
<feature type="domain" description="CP-type G" evidence="5">
    <location>
        <begin position="107"/>
        <end position="265"/>
    </location>
</feature>
<sequence length="332" mass="35832">MSAREFDESDVRIRPSRSTRPRSKDRPSYSDAIEALVTTVDRGRTTCITTDGTIITAMKSRELGPKSVVVGDFVGIVGDTSGSVGSLARIVTVQERKNSLSRTVDDVAKVERVIVANIDQLVIVLAAANPEPRKGLVDRFLVSAFNESIAPLILVTKVDLEQPPTFLDEYRALEIPVLTTSKGADITEIRKILYGKTSVLVGHSGVGKSTLINELVPHAQRVIGEVNAVTGRGKHTSSSAIALPLSPSLKLSDGWIIDTPGIRAFGLAHIDPNRIVATFEDLREVIAQCMPHCSHVEQGCALTEWACPNGTGIPARQARVDSLRSLLDIKLD</sequence>
<feature type="compositionally biased region" description="Basic and acidic residues" evidence="3">
    <location>
        <begin position="1"/>
        <end position="13"/>
    </location>
</feature>
<reference evidence="9" key="1">
    <citation type="submission" date="2020-05" db="EMBL/GenBank/DDBJ databases">
        <authorList>
            <person name="Chiriac C."/>
            <person name="Salcher M."/>
            <person name="Ghai R."/>
            <person name="Kavagutti S V."/>
        </authorList>
    </citation>
    <scope>NUCLEOTIDE SEQUENCE</scope>
</reference>
<dbReference type="CDD" id="cd01854">
    <property type="entry name" value="YjeQ_EngC"/>
    <property type="match status" value="1"/>
</dbReference>
<dbReference type="EMBL" id="CAFBMV010000008">
    <property type="protein sequence ID" value="CAB4928494.1"/>
    <property type="molecule type" value="Genomic_DNA"/>
</dbReference>
<protein>
    <submittedName>
        <fullName evidence="9">Unannotated protein</fullName>
    </submittedName>
</protein>
<dbReference type="InterPro" id="IPR030378">
    <property type="entry name" value="G_CP_dom"/>
</dbReference>
<dbReference type="SUPFAM" id="SSF52540">
    <property type="entry name" value="P-loop containing nucleoside triphosphate hydrolases"/>
    <property type="match status" value="1"/>
</dbReference>
<evidence type="ECO:0000256" key="1">
    <source>
        <dbReference type="ARBA" id="ARBA00022741"/>
    </source>
</evidence>
<evidence type="ECO:0000313" key="6">
    <source>
        <dbReference type="EMBL" id="CAB4665901.1"/>
    </source>
</evidence>
<evidence type="ECO:0000313" key="8">
    <source>
        <dbReference type="EMBL" id="CAB4868366.1"/>
    </source>
</evidence>
<dbReference type="PANTHER" id="PTHR32120">
    <property type="entry name" value="SMALL RIBOSOMAL SUBUNIT BIOGENESIS GTPASE RSGA"/>
    <property type="match status" value="1"/>
</dbReference>